<dbReference type="GO" id="GO:0003677">
    <property type="term" value="F:DNA binding"/>
    <property type="evidence" value="ECO:0007669"/>
    <property type="project" value="InterPro"/>
</dbReference>
<dbReference type="GO" id="GO:0004803">
    <property type="term" value="F:transposase activity"/>
    <property type="evidence" value="ECO:0007669"/>
    <property type="project" value="InterPro"/>
</dbReference>
<name>A0A3A1XZ50_9GAMM</name>
<keyword evidence="3" id="KW-1185">Reference proteome</keyword>
<comment type="caution">
    <text evidence="2">The sequence shown here is derived from an EMBL/GenBank/DDBJ whole genome shotgun (WGS) entry which is preliminary data.</text>
</comment>
<dbReference type="InterPro" id="IPR002559">
    <property type="entry name" value="Transposase_11"/>
</dbReference>
<dbReference type="OrthoDB" id="5424036at2"/>
<evidence type="ECO:0000313" key="3">
    <source>
        <dbReference type="Proteomes" id="UP000265691"/>
    </source>
</evidence>
<feature type="non-terminal residue" evidence="2">
    <location>
        <position position="1"/>
    </location>
</feature>
<dbReference type="SUPFAM" id="SSF53098">
    <property type="entry name" value="Ribonuclease H-like"/>
    <property type="match status" value="1"/>
</dbReference>
<proteinExistence type="predicted"/>
<feature type="domain" description="Transposase IS4-like" evidence="1">
    <location>
        <begin position="32"/>
        <end position="318"/>
    </location>
</feature>
<sequence length="376" mass="44146">VNDKRISEVFSRVINQEKINKFLDLWVRRAQFESFIAYDSTSISTDSNIIEAKFGFNKENDKKKQINLGIIFGYDSRLPLTYSWYHGNIVDKTYLKFMLGINSSLKDKDITFVMDQGYYSADNLKAINEMGNKFITFLPRSTKLSKESIDELSEVVLGYTDRVPGFKSVKCRSKKAKIKGVDCQLFVFLDPDKQVELQSDFEDYLDYEEEDLKEKIKGKVITRKKSKYFKIYREGKEKYTYERDIESIKEEYRRLGYFVLITNDLNATANEVLEVYRGKDLIEKAFKDIKTGLDSRRLRTQNSETTNGKIFLMFIALIILCSIRNRVRGTNIEYKYSIQEIIEELDDIKFFINDNSKLLHPMNTDQIQILNELKID</sequence>
<evidence type="ECO:0000313" key="2">
    <source>
        <dbReference type="EMBL" id="RIY31263.1"/>
    </source>
</evidence>
<accession>A0A3A1XZ50</accession>
<organism evidence="2 3">
    <name type="scientific">Psittacicella hinzii</name>
    <dbReference type="NCBI Taxonomy" id="2028575"/>
    <lineage>
        <taxon>Bacteria</taxon>
        <taxon>Pseudomonadati</taxon>
        <taxon>Pseudomonadota</taxon>
        <taxon>Gammaproteobacteria</taxon>
        <taxon>Pasteurellales</taxon>
        <taxon>Psittacicellaceae</taxon>
        <taxon>Psittacicella</taxon>
    </lineage>
</organism>
<reference evidence="2 3" key="1">
    <citation type="submission" date="2017-08" db="EMBL/GenBank/DDBJ databases">
        <title>Reclassification of Bisgaard taxon 37 and 44.</title>
        <authorList>
            <person name="Christensen H."/>
        </authorList>
    </citation>
    <scope>NUCLEOTIDE SEQUENCE [LARGE SCALE GENOMIC DNA]</scope>
    <source>
        <strain evidence="2 3">B96_3</strain>
    </source>
</reference>
<dbReference type="Pfam" id="PF01609">
    <property type="entry name" value="DDE_Tnp_1"/>
    <property type="match status" value="1"/>
</dbReference>
<feature type="non-terminal residue" evidence="2">
    <location>
        <position position="376"/>
    </location>
</feature>
<evidence type="ECO:0000259" key="1">
    <source>
        <dbReference type="Pfam" id="PF01609"/>
    </source>
</evidence>
<dbReference type="Proteomes" id="UP000265691">
    <property type="component" value="Unassembled WGS sequence"/>
</dbReference>
<dbReference type="EMBL" id="NRHC01000106">
    <property type="protein sequence ID" value="RIY31263.1"/>
    <property type="molecule type" value="Genomic_DNA"/>
</dbReference>
<dbReference type="PANTHER" id="PTHR34614:SF2">
    <property type="entry name" value="TRANSPOSASE IS4-LIKE DOMAIN-CONTAINING PROTEIN"/>
    <property type="match status" value="1"/>
</dbReference>
<dbReference type="RefSeq" id="WP_147396843.1">
    <property type="nucleotide sequence ID" value="NZ_NRHC01000106.1"/>
</dbReference>
<protein>
    <recommendedName>
        <fullName evidence="1">Transposase IS4-like domain-containing protein</fullName>
    </recommendedName>
</protein>
<dbReference type="GO" id="GO:0006313">
    <property type="term" value="P:DNA transposition"/>
    <property type="evidence" value="ECO:0007669"/>
    <property type="project" value="InterPro"/>
</dbReference>
<dbReference type="PANTHER" id="PTHR34614">
    <property type="match status" value="1"/>
</dbReference>
<dbReference type="AlphaFoldDB" id="A0A3A1XZ50"/>
<dbReference type="InterPro" id="IPR012337">
    <property type="entry name" value="RNaseH-like_sf"/>
</dbReference>
<gene>
    <name evidence="2" type="ORF">CKF54_07050</name>
</gene>